<dbReference type="Proteomes" id="UP000004982">
    <property type="component" value="Unassembled WGS sequence"/>
</dbReference>
<reference evidence="1 2" key="1">
    <citation type="submission" date="2011-05" db="EMBL/GenBank/DDBJ databases">
        <authorList>
            <person name="Muzny D."/>
            <person name="Qin X."/>
            <person name="Deng J."/>
            <person name="Jiang H."/>
            <person name="Liu Y."/>
            <person name="Qu J."/>
            <person name="Song X.-Z."/>
            <person name="Zhang L."/>
            <person name="Thornton R."/>
            <person name="Coyle M."/>
            <person name="Francisco L."/>
            <person name="Jackson L."/>
            <person name="Javaid M."/>
            <person name="Korchina V."/>
            <person name="Kovar C."/>
            <person name="Mata R."/>
            <person name="Mathew T."/>
            <person name="Ngo R."/>
            <person name="Nguyen L."/>
            <person name="Nguyen N."/>
            <person name="Okwuonu G."/>
            <person name="Ongeri F."/>
            <person name="Pham C."/>
            <person name="Simmons D."/>
            <person name="Wilczek-Boney K."/>
            <person name="Hale W."/>
            <person name="Jakkamsetti A."/>
            <person name="Pham P."/>
            <person name="Ruth R."/>
            <person name="San Lucas F."/>
            <person name="Warren J."/>
            <person name="Zhang J."/>
            <person name="Zhao Z."/>
            <person name="Zhou C."/>
            <person name="Zhu D."/>
            <person name="Lee S."/>
            <person name="Bess C."/>
            <person name="Blankenburg K."/>
            <person name="Forbes L."/>
            <person name="Fu Q."/>
            <person name="Gubbala S."/>
            <person name="Hirani K."/>
            <person name="Jayaseelan J.C."/>
            <person name="Lara F."/>
            <person name="Munidasa M."/>
            <person name="Palculict T."/>
            <person name="Patil S."/>
            <person name="Pu L.-L."/>
            <person name="Saada N."/>
            <person name="Tang L."/>
            <person name="Weissenberger G."/>
            <person name="Zhu Y."/>
            <person name="Hemphill L."/>
            <person name="Shang Y."/>
            <person name="Youmans B."/>
            <person name="Ayvaz T."/>
            <person name="Ross M."/>
            <person name="Santibanez J."/>
            <person name="Aqrawi P."/>
            <person name="Gross S."/>
            <person name="Joshi V."/>
            <person name="Fowler G."/>
            <person name="Nazareth L."/>
            <person name="Reid J."/>
            <person name="Worley K."/>
            <person name="Petrosino J."/>
            <person name="Highlander S."/>
            <person name="Gibbs R."/>
        </authorList>
    </citation>
    <scope>NUCLEOTIDE SEQUENCE [LARGE SCALE GENOMIC DNA]</scope>
    <source>
        <strain evidence="1 2">ATCC 33926</strain>
    </source>
</reference>
<accession>A0AA36UFS9</accession>
<dbReference type="RefSeq" id="WP_003780399.1">
    <property type="nucleotide sequence ID" value="NZ_CP094241.1"/>
</dbReference>
<evidence type="ECO:0000313" key="2">
    <source>
        <dbReference type="Proteomes" id="UP000004982"/>
    </source>
</evidence>
<gene>
    <name evidence="1" type="ORF">HMPREF9418_2927</name>
</gene>
<dbReference type="EMBL" id="AFQE01000154">
    <property type="protein sequence ID" value="EGQ73992.1"/>
    <property type="molecule type" value="Genomic_DNA"/>
</dbReference>
<name>A0AA36UFS9_9NEIS</name>
<protein>
    <submittedName>
        <fullName evidence="1">Uncharacterized protein</fullName>
    </submittedName>
</protein>
<dbReference type="AlphaFoldDB" id="A0AA36UFS9"/>
<proteinExistence type="predicted"/>
<evidence type="ECO:0000313" key="1">
    <source>
        <dbReference type="EMBL" id="EGQ73992.1"/>
    </source>
</evidence>
<comment type="caution">
    <text evidence="1">The sequence shown here is derived from an EMBL/GenBank/DDBJ whole genome shotgun (WGS) entry which is preliminary data.</text>
</comment>
<sequence>MRHQFGGEGGVVAEFALLDQLVAGVVAVAGELMVETAFGNQAVEDVVGKAVARTVFIGEAD</sequence>
<organism evidence="1 2">
    <name type="scientific">Neisseria macacae ATCC 33926</name>
    <dbReference type="NCBI Taxonomy" id="997348"/>
    <lineage>
        <taxon>Bacteria</taxon>
        <taxon>Pseudomonadati</taxon>
        <taxon>Pseudomonadota</taxon>
        <taxon>Betaproteobacteria</taxon>
        <taxon>Neisseriales</taxon>
        <taxon>Neisseriaceae</taxon>
        <taxon>Neisseria</taxon>
    </lineage>
</organism>